<dbReference type="EMBL" id="APPC01000016">
    <property type="protein sequence ID" value="ENU92962.1"/>
    <property type="molecule type" value="Genomic_DNA"/>
</dbReference>
<accession>N8WCD3</accession>
<evidence type="ECO:0000313" key="1">
    <source>
        <dbReference type="EMBL" id="ENU92962.1"/>
    </source>
</evidence>
<dbReference type="HOGENOM" id="CLU_172545_1_0_6"/>
<dbReference type="Proteomes" id="UP000013049">
    <property type="component" value="Unassembled WGS sequence"/>
</dbReference>
<sequence>MSRIQVENTELAEVDNPIKFAFDKVGGRTKAASLLNRSYMAMSKMEKRKVLPRTEYTGETNYAETLAKHSQGAFTAAWLKDKAKPDQSISK</sequence>
<organism evidence="1 2">
    <name type="scientific">Acinetobacter vivianii</name>
    <dbReference type="NCBI Taxonomy" id="1776742"/>
    <lineage>
        <taxon>Bacteria</taxon>
        <taxon>Pseudomonadati</taxon>
        <taxon>Pseudomonadota</taxon>
        <taxon>Gammaproteobacteria</taxon>
        <taxon>Moraxellales</taxon>
        <taxon>Moraxellaceae</taxon>
        <taxon>Acinetobacter</taxon>
    </lineage>
</organism>
<reference evidence="1 2" key="1">
    <citation type="submission" date="2013-02" db="EMBL/GenBank/DDBJ databases">
        <title>The Genome Sequence of Acinetobacter sp. NIPH 758.</title>
        <authorList>
            <consortium name="The Broad Institute Genome Sequencing Platform"/>
            <consortium name="The Broad Institute Genome Sequencing Center for Infectious Disease"/>
            <person name="Cerqueira G."/>
            <person name="Feldgarden M."/>
            <person name="Courvalin P."/>
            <person name="Perichon B."/>
            <person name="Grillot-Courvalin C."/>
            <person name="Clermont D."/>
            <person name="Rocha E."/>
            <person name="Yoon E.-J."/>
            <person name="Nemec A."/>
            <person name="Walker B."/>
            <person name="Young S.K."/>
            <person name="Zeng Q."/>
            <person name="Gargeya S."/>
            <person name="Fitzgerald M."/>
            <person name="Haas B."/>
            <person name="Abouelleil A."/>
            <person name="Alvarado L."/>
            <person name="Arachchi H.M."/>
            <person name="Berlin A.M."/>
            <person name="Chapman S.B."/>
            <person name="Dewar J."/>
            <person name="Goldberg J."/>
            <person name="Griggs A."/>
            <person name="Gujja S."/>
            <person name="Hansen M."/>
            <person name="Howarth C."/>
            <person name="Imamovic A."/>
            <person name="Larimer J."/>
            <person name="McCowan C."/>
            <person name="Murphy C."/>
            <person name="Neiman D."/>
            <person name="Pearson M."/>
            <person name="Priest M."/>
            <person name="Roberts A."/>
            <person name="Saif S."/>
            <person name="Shea T."/>
            <person name="Sisk P."/>
            <person name="Sykes S."/>
            <person name="Wortman J."/>
            <person name="Nusbaum C."/>
            <person name="Birren B."/>
        </authorList>
    </citation>
    <scope>NUCLEOTIDE SEQUENCE [LARGE SCALE GENOMIC DNA]</scope>
    <source>
        <strain evidence="1 2">NIPH 758</strain>
    </source>
</reference>
<protein>
    <submittedName>
        <fullName evidence="1">Uncharacterized protein</fullName>
    </submittedName>
</protein>
<dbReference type="PATRIC" id="fig|1217712.3.peg.1870"/>
<dbReference type="AlphaFoldDB" id="N8WCD3"/>
<comment type="caution">
    <text evidence="1">The sequence shown here is derived from an EMBL/GenBank/DDBJ whole genome shotgun (WGS) entry which is preliminary data.</text>
</comment>
<dbReference type="RefSeq" id="WP_004771321.1">
    <property type="nucleotide sequence ID" value="NZ_KB849357.1"/>
</dbReference>
<proteinExistence type="predicted"/>
<gene>
    <name evidence="1" type="ORF">F971_01949</name>
</gene>
<name>N8WCD3_9GAMM</name>
<evidence type="ECO:0000313" key="2">
    <source>
        <dbReference type="Proteomes" id="UP000013049"/>
    </source>
</evidence>
<dbReference type="eggNOG" id="ENOG5033CHZ">
    <property type="taxonomic scope" value="Bacteria"/>
</dbReference>